<reference evidence="2 3" key="1">
    <citation type="journal article" date="2016" name="Mol. Biol. Evol.">
        <title>Comparative Genomics of Early-Diverging Mushroom-Forming Fungi Provides Insights into the Origins of Lignocellulose Decay Capabilities.</title>
        <authorList>
            <person name="Nagy L.G."/>
            <person name="Riley R."/>
            <person name="Tritt A."/>
            <person name="Adam C."/>
            <person name="Daum C."/>
            <person name="Floudas D."/>
            <person name="Sun H."/>
            <person name="Yadav J.S."/>
            <person name="Pangilinan J."/>
            <person name="Larsson K.H."/>
            <person name="Matsuura K."/>
            <person name="Barry K."/>
            <person name="Labutti K."/>
            <person name="Kuo R."/>
            <person name="Ohm R.A."/>
            <person name="Bhattacharya S.S."/>
            <person name="Shirouzu T."/>
            <person name="Yoshinaga Y."/>
            <person name="Martin F.M."/>
            <person name="Grigoriev I.V."/>
            <person name="Hibbett D.S."/>
        </authorList>
    </citation>
    <scope>NUCLEOTIDE SEQUENCE [LARGE SCALE GENOMIC DNA]</scope>
    <source>
        <strain evidence="2 3">CBS 109695</strain>
    </source>
</reference>
<keyword evidence="1" id="KW-0472">Membrane</keyword>
<feature type="transmembrane region" description="Helical" evidence="1">
    <location>
        <begin position="14"/>
        <end position="35"/>
    </location>
</feature>
<dbReference type="EMBL" id="KV417517">
    <property type="protein sequence ID" value="KZP26053.1"/>
    <property type="molecule type" value="Genomic_DNA"/>
</dbReference>
<organism evidence="2 3">
    <name type="scientific">Athelia psychrophila</name>
    <dbReference type="NCBI Taxonomy" id="1759441"/>
    <lineage>
        <taxon>Eukaryota</taxon>
        <taxon>Fungi</taxon>
        <taxon>Dikarya</taxon>
        <taxon>Basidiomycota</taxon>
        <taxon>Agaricomycotina</taxon>
        <taxon>Agaricomycetes</taxon>
        <taxon>Agaricomycetidae</taxon>
        <taxon>Atheliales</taxon>
        <taxon>Atheliaceae</taxon>
        <taxon>Athelia</taxon>
    </lineage>
</organism>
<feature type="transmembrane region" description="Helical" evidence="1">
    <location>
        <begin position="47"/>
        <end position="68"/>
    </location>
</feature>
<evidence type="ECO:0000313" key="2">
    <source>
        <dbReference type="EMBL" id="KZP26053.1"/>
    </source>
</evidence>
<dbReference type="OrthoDB" id="2971182at2759"/>
<sequence length="164" mass="18109">MGVAQAQAAITPGFIGFIISLSLNGISIAQSVLYYRSFPRDGRVMKLIVLLLNIAELAQTSVLSNMFWGMLMSARFSRTGGDASLEKSPADTWQIKFSFAIAALITLFVQGFFCLRVWRVSRRNVALLVIIVSTALDAAPFLSLNRLFPEEHQFASSAVQRDDM</sequence>
<gene>
    <name evidence="2" type="ORF">FIBSPDRAFT_363970</name>
</gene>
<dbReference type="PANTHER" id="PTHR40465">
    <property type="entry name" value="CHROMOSOME 1, WHOLE GENOME SHOTGUN SEQUENCE"/>
    <property type="match status" value="1"/>
</dbReference>
<accession>A0A166PG59</accession>
<dbReference type="AlphaFoldDB" id="A0A166PG59"/>
<feature type="transmembrane region" description="Helical" evidence="1">
    <location>
        <begin position="97"/>
        <end position="118"/>
    </location>
</feature>
<evidence type="ECO:0000256" key="1">
    <source>
        <dbReference type="SAM" id="Phobius"/>
    </source>
</evidence>
<feature type="transmembrane region" description="Helical" evidence="1">
    <location>
        <begin position="125"/>
        <end position="144"/>
    </location>
</feature>
<keyword evidence="1" id="KW-0812">Transmembrane</keyword>
<proteinExistence type="predicted"/>
<keyword evidence="1" id="KW-1133">Transmembrane helix</keyword>
<dbReference type="PANTHER" id="PTHR40465:SF1">
    <property type="entry name" value="DUF6534 DOMAIN-CONTAINING PROTEIN"/>
    <property type="match status" value="1"/>
</dbReference>
<dbReference type="Proteomes" id="UP000076532">
    <property type="component" value="Unassembled WGS sequence"/>
</dbReference>
<keyword evidence="3" id="KW-1185">Reference proteome</keyword>
<evidence type="ECO:0000313" key="3">
    <source>
        <dbReference type="Proteomes" id="UP000076532"/>
    </source>
</evidence>
<protein>
    <submittedName>
        <fullName evidence="2">Uncharacterized protein</fullName>
    </submittedName>
</protein>
<name>A0A166PG59_9AGAM</name>